<protein>
    <submittedName>
        <fullName evidence="2">Uncharacterized protein</fullName>
    </submittedName>
</protein>
<evidence type="ECO:0000313" key="3">
    <source>
        <dbReference type="Proteomes" id="UP001218188"/>
    </source>
</evidence>
<feature type="region of interest" description="Disordered" evidence="1">
    <location>
        <begin position="175"/>
        <end position="396"/>
    </location>
</feature>
<feature type="region of interest" description="Disordered" evidence="1">
    <location>
        <begin position="138"/>
        <end position="160"/>
    </location>
</feature>
<name>A0AAD6RZ59_9AGAR</name>
<dbReference type="AlphaFoldDB" id="A0AAD6RZ59"/>
<dbReference type="EMBL" id="JARJCM010000442">
    <property type="protein sequence ID" value="KAJ7017035.1"/>
    <property type="molecule type" value="Genomic_DNA"/>
</dbReference>
<feature type="region of interest" description="Disordered" evidence="1">
    <location>
        <begin position="408"/>
        <end position="441"/>
    </location>
</feature>
<sequence length="705" mass="75740">MSPPLHNARPVTTLPPAPPGYVSCAGHRYYDGQFQSEEAHSRRKDRHFWLVSRGPQQGFYSRQSSALQNIPAGYSLNDALERFDTHSAMHDAWPRHCHHYHGHCRVHFACVHVPCDEHADAPTNADIHTAAAADRTLHAVRTSASRASSSMASRPPTASAVKRAHIDVAQHGRAPISAAEGIFPPPRSRAVAPPSSRPSLPPPYSSPPPNQDTPMPSPSPSPASNGPQPMRMRTGIPESKRAHWEEAERRARAGAEHEARAAAQREAQAAVPPRRIASVEITHAPSAGVTIGVVPKPEPESDAEPDTVIERQVTNREQKSSPHAPLFDSDSSDEADRHGVKHEQERSPRAPLFDPDSEGDAADVEMQCISSSRSPSPPPPSSVAPSTLSIASSARTPPSVISIASTAPSVVSISSTSSLSASISSTGGPQGPEEGESRYTGPFRLTMQRRAEHAARVAMQAAALAQPTTAAAGATGPAPRSGRPAMQPPLAARPPRATQPTLPRSAHPSPAPPFHAASSLPRGTLPRHAPFSALCFSHLARLFPLYLRRQLISPQLWPPSSRLHSPSAIWSTSRAASPSSPTSSSTATPKPNVFRSLSEHIDLLGQRVDAGSHGVQLFQNLEDASVHSERHSLPGGLPHEFPQSGRVRRYVSMWSGAVYRNPWEAFQDGGAYGMVAYTGTEQELLDRVASLRAASQFRNFALYWV</sequence>
<feature type="compositionally biased region" description="Basic and acidic residues" evidence="1">
    <location>
        <begin position="238"/>
        <end position="260"/>
    </location>
</feature>
<feature type="region of interest" description="Disordered" evidence="1">
    <location>
        <begin position="572"/>
        <end position="592"/>
    </location>
</feature>
<feature type="region of interest" description="Disordered" evidence="1">
    <location>
        <begin position="468"/>
        <end position="521"/>
    </location>
</feature>
<organism evidence="2 3">
    <name type="scientific">Mycena alexandri</name>
    <dbReference type="NCBI Taxonomy" id="1745969"/>
    <lineage>
        <taxon>Eukaryota</taxon>
        <taxon>Fungi</taxon>
        <taxon>Dikarya</taxon>
        <taxon>Basidiomycota</taxon>
        <taxon>Agaricomycotina</taxon>
        <taxon>Agaricomycetes</taxon>
        <taxon>Agaricomycetidae</taxon>
        <taxon>Agaricales</taxon>
        <taxon>Marasmiineae</taxon>
        <taxon>Mycenaceae</taxon>
        <taxon>Mycena</taxon>
    </lineage>
</organism>
<reference evidence="2" key="1">
    <citation type="submission" date="2023-03" db="EMBL/GenBank/DDBJ databases">
        <title>Massive genome expansion in bonnet fungi (Mycena s.s.) driven by repeated elements and novel gene families across ecological guilds.</title>
        <authorList>
            <consortium name="Lawrence Berkeley National Laboratory"/>
            <person name="Harder C.B."/>
            <person name="Miyauchi S."/>
            <person name="Viragh M."/>
            <person name="Kuo A."/>
            <person name="Thoen E."/>
            <person name="Andreopoulos B."/>
            <person name="Lu D."/>
            <person name="Skrede I."/>
            <person name="Drula E."/>
            <person name="Henrissat B."/>
            <person name="Morin E."/>
            <person name="Kohler A."/>
            <person name="Barry K."/>
            <person name="LaButti K."/>
            <person name="Morin E."/>
            <person name="Salamov A."/>
            <person name="Lipzen A."/>
            <person name="Mereny Z."/>
            <person name="Hegedus B."/>
            <person name="Baldrian P."/>
            <person name="Stursova M."/>
            <person name="Weitz H."/>
            <person name="Taylor A."/>
            <person name="Grigoriev I.V."/>
            <person name="Nagy L.G."/>
            <person name="Martin F."/>
            <person name="Kauserud H."/>
        </authorList>
    </citation>
    <scope>NUCLEOTIDE SEQUENCE</scope>
    <source>
        <strain evidence="2">CBHHK200</strain>
    </source>
</reference>
<feature type="compositionally biased region" description="Pro residues" evidence="1">
    <location>
        <begin position="195"/>
        <end position="221"/>
    </location>
</feature>
<keyword evidence="3" id="KW-1185">Reference proteome</keyword>
<proteinExistence type="predicted"/>
<gene>
    <name evidence="2" type="ORF">C8F04DRAFT_1280216</name>
</gene>
<feature type="compositionally biased region" description="Low complexity" evidence="1">
    <location>
        <begin position="572"/>
        <end position="589"/>
    </location>
</feature>
<feature type="compositionally biased region" description="Low complexity" evidence="1">
    <location>
        <begin position="408"/>
        <end position="426"/>
    </location>
</feature>
<dbReference type="Proteomes" id="UP001218188">
    <property type="component" value="Unassembled WGS sequence"/>
</dbReference>
<feature type="compositionally biased region" description="Low complexity" evidence="1">
    <location>
        <begin position="261"/>
        <end position="270"/>
    </location>
</feature>
<evidence type="ECO:0000313" key="2">
    <source>
        <dbReference type="EMBL" id="KAJ7017035.1"/>
    </source>
</evidence>
<feature type="compositionally biased region" description="Basic and acidic residues" evidence="1">
    <location>
        <begin position="334"/>
        <end position="348"/>
    </location>
</feature>
<accession>A0AAD6RZ59</accession>
<feature type="compositionally biased region" description="Low complexity" evidence="1">
    <location>
        <begin position="468"/>
        <end position="485"/>
    </location>
</feature>
<feature type="compositionally biased region" description="Low complexity" evidence="1">
    <location>
        <begin position="141"/>
        <end position="160"/>
    </location>
</feature>
<comment type="caution">
    <text evidence="2">The sequence shown here is derived from an EMBL/GenBank/DDBJ whole genome shotgun (WGS) entry which is preliminary data.</text>
</comment>
<evidence type="ECO:0000256" key="1">
    <source>
        <dbReference type="SAM" id="MobiDB-lite"/>
    </source>
</evidence>